<feature type="domain" description="ABC transporter" evidence="4">
    <location>
        <begin position="24"/>
        <end position="258"/>
    </location>
</feature>
<dbReference type="PANTHER" id="PTHR24220:SF685">
    <property type="entry name" value="ABC TRANSPORTER RELATED"/>
    <property type="match status" value="1"/>
</dbReference>
<evidence type="ECO:0000256" key="3">
    <source>
        <dbReference type="ARBA" id="ARBA00022840"/>
    </source>
</evidence>
<organism evidence="5 8">
    <name type="scientific">Streptomyces acidiscabies</name>
    <dbReference type="NCBI Taxonomy" id="42234"/>
    <lineage>
        <taxon>Bacteria</taxon>
        <taxon>Bacillati</taxon>
        <taxon>Actinomycetota</taxon>
        <taxon>Actinomycetes</taxon>
        <taxon>Kitasatosporales</taxon>
        <taxon>Streptomycetaceae</taxon>
        <taxon>Streptomyces</taxon>
    </lineage>
</organism>
<dbReference type="InterPro" id="IPR003439">
    <property type="entry name" value="ABC_transporter-like_ATP-bd"/>
</dbReference>
<proteinExistence type="predicted"/>
<keyword evidence="3 5" id="KW-0067">ATP-binding</keyword>
<evidence type="ECO:0000313" key="7">
    <source>
        <dbReference type="Proteomes" id="UP001272987"/>
    </source>
</evidence>
<comment type="caution">
    <text evidence="5">The sequence shown here is derived from an EMBL/GenBank/DDBJ whole genome shotgun (WGS) entry which is preliminary data.</text>
</comment>
<dbReference type="GO" id="GO:0016887">
    <property type="term" value="F:ATP hydrolysis activity"/>
    <property type="evidence" value="ECO:0007669"/>
    <property type="project" value="InterPro"/>
</dbReference>
<evidence type="ECO:0000256" key="1">
    <source>
        <dbReference type="ARBA" id="ARBA00022448"/>
    </source>
</evidence>
<evidence type="ECO:0000313" key="6">
    <source>
        <dbReference type="EMBL" id="MDX3017224.1"/>
    </source>
</evidence>
<dbReference type="SMART" id="SM00382">
    <property type="entry name" value="AAA"/>
    <property type="match status" value="1"/>
</dbReference>
<dbReference type="RefSeq" id="WP_010351867.1">
    <property type="nucleotide sequence ID" value="NZ_BCMK01000006.1"/>
</dbReference>
<dbReference type="Gene3D" id="3.40.50.300">
    <property type="entry name" value="P-loop containing nucleotide triphosphate hydrolases"/>
    <property type="match status" value="1"/>
</dbReference>
<protein>
    <submittedName>
        <fullName evidence="5">ABC transporter ATP-binding protein</fullName>
    </submittedName>
</protein>
<keyword evidence="2" id="KW-0547">Nucleotide-binding</keyword>
<dbReference type="GeneID" id="69810156"/>
<dbReference type="InterPro" id="IPR003593">
    <property type="entry name" value="AAA+_ATPase"/>
</dbReference>
<dbReference type="GO" id="GO:0005524">
    <property type="term" value="F:ATP binding"/>
    <property type="evidence" value="ECO:0007669"/>
    <property type="project" value="UniProtKB-KW"/>
</dbReference>
<name>A0AAP6EI56_9ACTN</name>
<dbReference type="Proteomes" id="UP001282288">
    <property type="component" value="Unassembled WGS sequence"/>
</dbReference>
<evidence type="ECO:0000256" key="2">
    <source>
        <dbReference type="ARBA" id="ARBA00022741"/>
    </source>
</evidence>
<dbReference type="SUPFAM" id="SSF52540">
    <property type="entry name" value="P-loop containing nucleoside triphosphate hydrolases"/>
    <property type="match status" value="1"/>
</dbReference>
<gene>
    <name evidence="5" type="ORF">PV399_29720</name>
    <name evidence="6" type="ORF">PV666_04925</name>
</gene>
<reference evidence="5 7" key="1">
    <citation type="journal article" date="2023" name="Microb. Genom.">
        <title>Mesoterricola silvestris gen. nov., sp. nov., Mesoterricola sediminis sp. nov., Geothrix oryzae sp. nov., Geothrix edaphica sp. nov., Geothrix rubra sp. nov., and Geothrix limicola sp. nov., six novel members of Acidobacteriota isolated from soils.</title>
        <authorList>
            <person name="Weisberg A.J."/>
            <person name="Pearce E."/>
            <person name="Kramer C.G."/>
            <person name="Chang J.H."/>
            <person name="Clarke C.R."/>
        </authorList>
    </citation>
    <scope>NUCLEOTIDE SEQUENCE</scope>
    <source>
        <strain evidence="6 7">NB05-1H</strain>
        <strain evidence="5">NRRL_B-16521</strain>
    </source>
</reference>
<dbReference type="Proteomes" id="UP001272987">
    <property type="component" value="Unassembled WGS sequence"/>
</dbReference>
<keyword evidence="7" id="KW-1185">Reference proteome</keyword>
<keyword evidence="1" id="KW-0813">Transport</keyword>
<dbReference type="EMBL" id="JARAWP010000002">
    <property type="protein sequence ID" value="MDX3017224.1"/>
    <property type="molecule type" value="Genomic_DNA"/>
</dbReference>
<evidence type="ECO:0000313" key="5">
    <source>
        <dbReference type="EMBL" id="MDX2963872.1"/>
    </source>
</evidence>
<dbReference type="PANTHER" id="PTHR24220">
    <property type="entry name" value="IMPORT ATP-BINDING PROTEIN"/>
    <property type="match status" value="1"/>
</dbReference>
<dbReference type="GO" id="GO:0098796">
    <property type="term" value="C:membrane protein complex"/>
    <property type="evidence" value="ECO:0007669"/>
    <property type="project" value="UniProtKB-ARBA"/>
</dbReference>
<dbReference type="InterPro" id="IPR017911">
    <property type="entry name" value="MacB-like_ATP-bd"/>
</dbReference>
<dbReference type="PROSITE" id="PS50893">
    <property type="entry name" value="ABC_TRANSPORTER_2"/>
    <property type="match status" value="1"/>
</dbReference>
<dbReference type="Pfam" id="PF00005">
    <property type="entry name" value="ABC_tran"/>
    <property type="match status" value="1"/>
</dbReference>
<dbReference type="FunFam" id="3.40.50.300:FF:000032">
    <property type="entry name" value="Export ABC transporter ATP-binding protein"/>
    <property type="match status" value="1"/>
</dbReference>
<sequence length="260" mass="28606">MTSAHPHSDTGPGPYDQHSAAAAVDLTKVYGTGARRVVALDRVSVAFRRERFTAIMGPSGSGKSTLMQCLAGLDTPTSGSVRIGDAELSRLSDRRLTLLRRERIGFVFQAFHLLPTLTVAENITLPLTIAGKRPDQRWLEQVVTTLGLEQRLTHRPGELSGGQQQRVACARALAGRPELIFADEPTGNLDTRAAAEVLALFRELVRTMAQTIVMVTHDPAAAAFADRVVFLADGRVVDEIRRPDTDQVLERMKRFERERL</sequence>
<dbReference type="InterPro" id="IPR027417">
    <property type="entry name" value="P-loop_NTPase"/>
</dbReference>
<accession>A0AAP6EI56</accession>
<evidence type="ECO:0000313" key="8">
    <source>
        <dbReference type="Proteomes" id="UP001282288"/>
    </source>
</evidence>
<dbReference type="EMBL" id="JARAWC010000025">
    <property type="protein sequence ID" value="MDX2963872.1"/>
    <property type="molecule type" value="Genomic_DNA"/>
</dbReference>
<dbReference type="CDD" id="cd03255">
    <property type="entry name" value="ABC_MJ0796_LolCDE_FtsE"/>
    <property type="match status" value="1"/>
</dbReference>
<evidence type="ECO:0000259" key="4">
    <source>
        <dbReference type="PROSITE" id="PS50893"/>
    </source>
</evidence>
<dbReference type="GO" id="GO:0022857">
    <property type="term" value="F:transmembrane transporter activity"/>
    <property type="evidence" value="ECO:0007669"/>
    <property type="project" value="UniProtKB-ARBA"/>
</dbReference>
<dbReference type="GO" id="GO:0005886">
    <property type="term" value="C:plasma membrane"/>
    <property type="evidence" value="ECO:0007669"/>
    <property type="project" value="TreeGrafter"/>
</dbReference>
<dbReference type="InterPro" id="IPR015854">
    <property type="entry name" value="ABC_transpr_LolD-like"/>
</dbReference>
<dbReference type="AlphaFoldDB" id="A0AAP6EI56"/>